<dbReference type="Pfam" id="PF09907">
    <property type="entry name" value="HigB_toxin"/>
    <property type="match status" value="1"/>
</dbReference>
<evidence type="ECO:0000313" key="1">
    <source>
        <dbReference type="EMBL" id="MDO1580614.1"/>
    </source>
</evidence>
<reference evidence="1" key="1">
    <citation type="journal article" date="2015" name="Int. J. Syst. Evol. Microbiol.">
        <title>Rhizobium oryzicola sp. nov., potential plant-growth-promoting endophytic bacteria isolated from rice roots.</title>
        <authorList>
            <person name="Zhang X.X."/>
            <person name="Gao J.S."/>
            <person name="Cao Y.H."/>
            <person name="Sheirdil R.A."/>
            <person name="Wang X.C."/>
            <person name="Zhang L."/>
        </authorList>
    </citation>
    <scope>NUCLEOTIDE SEQUENCE</scope>
    <source>
        <strain evidence="1">05753</strain>
    </source>
</reference>
<dbReference type="RefSeq" id="WP_302074776.1">
    <property type="nucleotide sequence ID" value="NZ_JAUKWQ010000001.1"/>
</dbReference>
<sequence length="99" mass="11423">MQIIAKSRLKAFWDKHPQAQKPLSEWYKLVKAARWTTPSDVKAMFGGAVDFVADNRIIFDIAGNKYRLVVHVAYPFQRVLIKFVGTHAEYDRIKVESIS</sequence>
<dbReference type="InterPro" id="IPR018669">
    <property type="entry name" value="Toxin_HigB"/>
</dbReference>
<accession>A0ABT8SQ83</accession>
<proteinExistence type="predicted"/>
<gene>
    <name evidence="1" type="ORF">Q2T52_00750</name>
</gene>
<keyword evidence="2" id="KW-1185">Reference proteome</keyword>
<reference evidence="1" key="2">
    <citation type="submission" date="2023-07" db="EMBL/GenBank/DDBJ databases">
        <authorList>
            <person name="Sun H."/>
        </authorList>
    </citation>
    <scope>NUCLEOTIDE SEQUENCE</scope>
    <source>
        <strain evidence="1">05753</strain>
    </source>
</reference>
<comment type="caution">
    <text evidence="1">The sequence shown here is derived from an EMBL/GenBank/DDBJ whole genome shotgun (WGS) entry which is preliminary data.</text>
</comment>
<dbReference type="Proteomes" id="UP001169006">
    <property type="component" value="Unassembled WGS sequence"/>
</dbReference>
<protein>
    <submittedName>
        <fullName evidence="1">Type II toxin-antitoxin system HigB family toxin</fullName>
    </submittedName>
</protein>
<organism evidence="1 2">
    <name type="scientific">Rhizobium oryzicola</name>
    <dbReference type="NCBI Taxonomy" id="1232668"/>
    <lineage>
        <taxon>Bacteria</taxon>
        <taxon>Pseudomonadati</taxon>
        <taxon>Pseudomonadota</taxon>
        <taxon>Alphaproteobacteria</taxon>
        <taxon>Hyphomicrobiales</taxon>
        <taxon>Rhizobiaceae</taxon>
        <taxon>Rhizobium/Agrobacterium group</taxon>
        <taxon>Rhizobium</taxon>
    </lineage>
</organism>
<dbReference type="EMBL" id="JAUKWQ010000001">
    <property type="protein sequence ID" value="MDO1580614.1"/>
    <property type="molecule type" value="Genomic_DNA"/>
</dbReference>
<evidence type="ECO:0000313" key="2">
    <source>
        <dbReference type="Proteomes" id="UP001169006"/>
    </source>
</evidence>
<name>A0ABT8SQ83_9HYPH</name>